<dbReference type="PANTHER" id="PTHR35335">
    <property type="entry name" value="UPF0716 PROTEIN FXSA"/>
    <property type="match status" value="1"/>
</dbReference>
<organism evidence="2 3">
    <name type="scientific">Paenisporosarcina cavernae</name>
    <dbReference type="NCBI Taxonomy" id="2320858"/>
    <lineage>
        <taxon>Bacteria</taxon>
        <taxon>Bacillati</taxon>
        <taxon>Bacillota</taxon>
        <taxon>Bacilli</taxon>
        <taxon>Bacillales</taxon>
        <taxon>Caryophanaceae</taxon>
        <taxon>Paenisporosarcina</taxon>
    </lineage>
</organism>
<dbReference type="AlphaFoldDB" id="A0A385YWC4"/>
<evidence type="ECO:0000256" key="1">
    <source>
        <dbReference type="SAM" id="Phobius"/>
    </source>
</evidence>
<protein>
    <submittedName>
        <fullName evidence="2">Membrane protein FxsA</fullName>
    </submittedName>
</protein>
<dbReference type="EMBL" id="CP032418">
    <property type="protein sequence ID" value="AYC29833.1"/>
    <property type="molecule type" value="Genomic_DNA"/>
</dbReference>
<dbReference type="InterPro" id="IPR007313">
    <property type="entry name" value="FxsA"/>
</dbReference>
<dbReference type="Proteomes" id="UP000265725">
    <property type="component" value="Chromosome"/>
</dbReference>
<evidence type="ECO:0000313" key="2">
    <source>
        <dbReference type="EMBL" id="AYC29833.1"/>
    </source>
</evidence>
<dbReference type="OrthoDB" id="9792788at2"/>
<dbReference type="RefSeq" id="WP_119883571.1">
    <property type="nucleotide sequence ID" value="NZ_CP032418.1"/>
</dbReference>
<feature type="transmembrane region" description="Helical" evidence="1">
    <location>
        <begin position="66"/>
        <end position="87"/>
    </location>
</feature>
<reference evidence="3" key="1">
    <citation type="submission" date="2018-09" db="EMBL/GenBank/DDBJ databases">
        <authorList>
            <person name="Zhu H."/>
        </authorList>
    </citation>
    <scope>NUCLEOTIDE SEQUENCE [LARGE SCALE GENOMIC DNA]</scope>
    <source>
        <strain evidence="3">K2R23-3</strain>
    </source>
</reference>
<dbReference type="PANTHER" id="PTHR35335:SF1">
    <property type="entry name" value="UPF0716 PROTEIN FXSA"/>
    <property type="match status" value="1"/>
</dbReference>
<accession>A0A385YWC4</accession>
<dbReference type="Pfam" id="PF04186">
    <property type="entry name" value="FxsA"/>
    <property type="match status" value="1"/>
</dbReference>
<keyword evidence="1" id="KW-1133">Transmembrane helix</keyword>
<name>A0A385YWC4_9BACL</name>
<evidence type="ECO:0000313" key="3">
    <source>
        <dbReference type="Proteomes" id="UP000265725"/>
    </source>
</evidence>
<dbReference type="GO" id="GO:0016020">
    <property type="term" value="C:membrane"/>
    <property type="evidence" value="ECO:0007669"/>
    <property type="project" value="InterPro"/>
</dbReference>
<keyword evidence="3" id="KW-1185">Reference proteome</keyword>
<sequence>MKALLLAIIVLPALELALLMWVGSNVGIMQTLLIILLTGVLGAYFAKKQGLKAFRDIQLQFKRMEAPGDAVIDGLCVFAGGIMLLAPGLITDLFGFFLLFSPTRNMIKPLIYRWIKKKMKNGQIIVMRP</sequence>
<dbReference type="NCBIfam" id="NF008528">
    <property type="entry name" value="PRK11463.1-2"/>
    <property type="match status" value="1"/>
</dbReference>
<keyword evidence="1" id="KW-0472">Membrane</keyword>
<proteinExistence type="predicted"/>
<dbReference type="KEGG" id="paek:D3873_07960"/>
<feature type="transmembrane region" description="Helical" evidence="1">
    <location>
        <begin position="27"/>
        <end position="46"/>
    </location>
</feature>
<gene>
    <name evidence="2" type="primary">fxsA</name>
    <name evidence="2" type="ORF">D3873_07960</name>
</gene>
<keyword evidence="1" id="KW-0812">Transmembrane</keyword>